<dbReference type="AlphaFoldDB" id="A0AAU7CEP0"/>
<dbReference type="GO" id="GO:0016491">
    <property type="term" value="F:oxidoreductase activity"/>
    <property type="evidence" value="ECO:0007669"/>
    <property type="project" value="UniProtKB-KW"/>
</dbReference>
<organism evidence="3">
    <name type="scientific">Singulisphaera sp. Ch08</name>
    <dbReference type="NCBI Taxonomy" id="3120278"/>
    <lineage>
        <taxon>Bacteria</taxon>
        <taxon>Pseudomonadati</taxon>
        <taxon>Planctomycetota</taxon>
        <taxon>Planctomycetia</taxon>
        <taxon>Isosphaerales</taxon>
        <taxon>Isosphaeraceae</taxon>
        <taxon>Singulisphaera</taxon>
    </lineage>
</organism>
<dbReference type="EMBL" id="CP155447">
    <property type="protein sequence ID" value="XBH03545.1"/>
    <property type="molecule type" value="Genomic_DNA"/>
</dbReference>
<gene>
    <name evidence="3" type="ORF">V5E97_35355</name>
</gene>
<accession>A0AAU7CEP0</accession>
<sequence length="332" mass="35779">MRHRELGKSGIKVSAIGLGCWGMSGSYGPADEAESLATLRHALDRGVDFIDTADSYGDDGHNEGLVGSALAGRRHEFVLATKTGWVKRVGPDGTSTVGVDGRPDRIRSACEASLGRLKTDRIDLYYLHRIDPDVPVEESVGALAELVTAGKVRAIGLSEVSPETLRRAHAVHPVSALQSEYSLWTREPEATVMPVCRELGIAFVPFSPLGRGFLTGTLTDRGRIAPGDWRANNPRFTEENIASNQALLEPLEQIAKAHGSTPAQVALAWVLSRGPQVIPIPGMKRRSHLDENVAATELDLTPDELTRLDDAFPPGAAAGDRYTPEVARWAGR</sequence>
<evidence type="ECO:0000256" key="1">
    <source>
        <dbReference type="ARBA" id="ARBA00023002"/>
    </source>
</evidence>
<dbReference type="RefSeq" id="WP_406696280.1">
    <property type="nucleotide sequence ID" value="NZ_CP155447.1"/>
</dbReference>
<keyword evidence="1 3" id="KW-0560">Oxidoreductase</keyword>
<dbReference type="PANTHER" id="PTHR43625">
    <property type="entry name" value="AFLATOXIN B1 ALDEHYDE REDUCTASE"/>
    <property type="match status" value="1"/>
</dbReference>
<evidence type="ECO:0000313" key="3">
    <source>
        <dbReference type="EMBL" id="XBH03545.1"/>
    </source>
</evidence>
<reference evidence="3" key="1">
    <citation type="submission" date="2024-05" db="EMBL/GenBank/DDBJ databases">
        <title>Planctomycetes of the genus Singulisphaera possess chitinolytic capabilities.</title>
        <authorList>
            <person name="Ivanova A."/>
        </authorList>
    </citation>
    <scope>NUCLEOTIDE SEQUENCE</scope>
    <source>
        <strain evidence="3">Ch08T</strain>
    </source>
</reference>
<dbReference type="Gene3D" id="3.20.20.100">
    <property type="entry name" value="NADP-dependent oxidoreductase domain"/>
    <property type="match status" value="1"/>
</dbReference>
<dbReference type="GO" id="GO:0005737">
    <property type="term" value="C:cytoplasm"/>
    <property type="evidence" value="ECO:0007669"/>
    <property type="project" value="TreeGrafter"/>
</dbReference>
<feature type="domain" description="NADP-dependent oxidoreductase" evidence="2">
    <location>
        <begin position="15"/>
        <end position="310"/>
    </location>
</feature>
<proteinExistence type="predicted"/>
<dbReference type="InterPro" id="IPR023210">
    <property type="entry name" value="NADP_OxRdtase_dom"/>
</dbReference>
<dbReference type="EC" id="1.1.1.-" evidence="3"/>
<dbReference type="InterPro" id="IPR036812">
    <property type="entry name" value="NAD(P)_OxRdtase_dom_sf"/>
</dbReference>
<protein>
    <submittedName>
        <fullName evidence="3">Aldo/keto reductase</fullName>
        <ecNumber evidence="3">1.1.1.-</ecNumber>
    </submittedName>
</protein>
<dbReference type="SUPFAM" id="SSF51430">
    <property type="entry name" value="NAD(P)-linked oxidoreductase"/>
    <property type="match status" value="1"/>
</dbReference>
<dbReference type="Pfam" id="PF00248">
    <property type="entry name" value="Aldo_ket_red"/>
    <property type="match status" value="1"/>
</dbReference>
<evidence type="ECO:0000259" key="2">
    <source>
        <dbReference type="Pfam" id="PF00248"/>
    </source>
</evidence>
<dbReference type="InterPro" id="IPR050791">
    <property type="entry name" value="Aldo-Keto_reductase"/>
</dbReference>
<dbReference type="PANTHER" id="PTHR43625:SF40">
    <property type="entry name" value="ALDO-KETO REDUCTASE YAKC [NADP(+)]"/>
    <property type="match status" value="1"/>
</dbReference>
<name>A0AAU7CEP0_9BACT</name>
<dbReference type="CDD" id="cd19076">
    <property type="entry name" value="AKR_AKR13A_13D"/>
    <property type="match status" value="1"/>
</dbReference>